<dbReference type="EMBL" id="DF973815">
    <property type="protein sequence ID" value="GAU40564.1"/>
    <property type="molecule type" value="Genomic_DNA"/>
</dbReference>
<protein>
    <submittedName>
        <fullName evidence="1">Uncharacterized protein</fullName>
    </submittedName>
</protein>
<dbReference type="AlphaFoldDB" id="A0A2Z6N6Q4"/>
<gene>
    <name evidence="1" type="ORF">TSUD_35810</name>
</gene>
<keyword evidence="2" id="KW-1185">Reference proteome</keyword>
<dbReference type="Proteomes" id="UP000242715">
    <property type="component" value="Unassembled WGS sequence"/>
</dbReference>
<evidence type="ECO:0000313" key="1">
    <source>
        <dbReference type="EMBL" id="GAU40564.1"/>
    </source>
</evidence>
<reference evidence="2" key="1">
    <citation type="journal article" date="2017" name="Front. Plant Sci.">
        <title>Climate Clever Clovers: New Paradigm to Reduce the Environmental Footprint of Ruminants by Breeding Low Methanogenic Forages Utilizing Haplotype Variation.</title>
        <authorList>
            <person name="Kaur P."/>
            <person name="Appels R."/>
            <person name="Bayer P.E."/>
            <person name="Keeble-Gagnere G."/>
            <person name="Wang J."/>
            <person name="Hirakawa H."/>
            <person name="Shirasawa K."/>
            <person name="Vercoe P."/>
            <person name="Stefanova K."/>
            <person name="Durmic Z."/>
            <person name="Nichols P."/>
            <person name="Revell C."/>
            <person name="Isobe S.N."/>
            <person name="Edwards D."/>
            <person name="Erskine W."/>
        </authorList>
    </citation>
    <scope>NUCLEOTIDE SEQUENCE [LARGE SCALE GENOMIC DNA]</scope>
    <source>
        <strain evidence="2">cv. Daliak</strain>
    </source>
</reference>
<evidence type="ECO:0000313" key="2">
    <source>
        <dbReference type="Proteomes" id="UP000242715"/>
    </source>
</evidence>
<proteinExistence type="predicted"/>
<sequence>MMIATNFINEQKKCAKKMFCVRMCGSHLPVWWTLMEARAAAEGAVVWMIVVTGEWQSRRS</sequence>
<name>A0A2Z6N6Q4_TRISU</name>
<organism evidence="1 2">
    <name type="scientific">Trifolium subterraneum</name>
    <name type="common">Subterranean clover</name>
    <dbReference type="NCBI Taxonomy" id="3900"/>
    <lineage>
        <taxon>Eukaryota</taxon>
        <taxon>Viridiplantae</taxon>
        <taxon>Streptophyta</taxon>
        <taxon>Embryophyta</taxon>
        <taxon>Tracheophyta</taxon>
        <taxon>Spermatophyta</taxon>
        <taxon>Magnoliopsida</taxon>
        <taxon>eudicotyledons</taxon>
        <taxon>Gunneridae</taxon>
        <taxon>Pentapetalae</taxon>
        <taxon>rosids</taxon>
        <taxon>fabids</taxon>
        <taxon>Fabales</taxon>
        <taxon>Fabaceae</taxon>
        <taxon>Papilionoideae</taxon>
        <taxon>50 kb inversion clade</taxon>
        <taxon>NPAAA clade</taxon>
        <taxon>Hologalegina</taxon>
        <taxon>IRL clade</taxon>
        <taxon>Trifolieae</taxon>
        <taxon>Trifolium</taxon>
    </lineage>
</organism>
<accession>A0A2Z6N6Q4</accession>